<dbReference type="Proteomes" id="UP000033109">
    <property type="component" value="Chromosome"/>
</dbReference>
<proteinExistence type="predicted"/>
<organism evidence="1 2">
    <name type="scientific">Pontibacter korlensis</name>
    <dbReference type="NCBI Taxonomy" id="400092"/>
    <lineage>
        <taxon>Bacteria</taxon>
        <taxon>Pseudomonadati</taxon>
        <taxon>Bacteroidota</taxon>
        <taxon>Cytophagia</taxon>
        <taxon>Cytophagales</taxon>
        <taxon>Hymenobacteraceae</taxon>
        <taxon>Pontibacter</taxon>
    </lineage>
</organism>
<keyword evidence="2" id="KW-1185">Reference proteome</keyword>
<gene>
    <name evidence="1" type="ORF">PKOR_16005</name>
</gene>
<dbReference type="KEGG" id="pko:PKOR_16005"/>
<dbReference type="HOGENOM" id="CLU_2118835_0_0_10"/>
<reference evidence="1 2" key="1">
    <citation type="journal article" date="2015" name="Sci. Rep.">
        <title>Unraveling adaptation of Pontibacter korlensis to radiation and infertility in desert through complete genome and comparative transcriptomic analysis.</title>
        <authorList>
            <person name="Dai J."/>
            <person name="Dai W."/>
            <person name="Qiu C."/>
            <person name="Yang Z."/>
            <person name="Zhang Y."/>
            <person name="Zhou M."/>
            <person name="Zhang L."/>
            <person name="Fang C."/>
            <person name="Gao Q."/>
            <person name="Yang Q."/>
            <person name="Li X."/>
            <person name="Wang Z."/>
            <person name="Wang Z."/>
            <person name="Jia Z."/>
            <person name="Chen X."/>
        </authorList>
    </citation>
    <scope>NUCLEOTIDE SEQUENCE [LARGE SCALE GENOMIC DNA]</scope>
    <source>
        <strain evidence="1 2">X14-1T</strain>
    </source>
</reference>
<dbReference type="AlphaFoldDB" id="A0A0E3ZH93"/>
<accession>A0A0E3ZH93</accession>
<sequence length="114" mass="13136">MDQYKSLVKELHRGVQQQRMVWQHKIGGRYLKQVENLRAQAQRHCQEQGVSYDSLLLSEVLQACEVYLREKALKAPASPTVIGLYWIKFPPDVELAGLLGMAQRVDFFCDQRGC</sequence>
<dbReference type="OrthoDB" id="9842885at2"/>
<dbReference type="STRING" id="400092.PKOR_16005"/>
<dbReference type="EMBL" id="CP009621">
    <property type="protein sequence ID" value="AKD04319.1"/>
    <property type="molecule type" value="Genomic_DNA"/>
</dbReference>
<dbReference type="PATRIC" id="fig|400092.3.peg.3505"/>
<evidence type="ECO:0000313" key="1">
    <source>
        <dbReference type="EMBL" id="AKD04319.1"/>
    </source>
</evidence>
<protein>
    <submittedName>
        <fullName evidence="1">Uncharacterized protein</fullName>
    </submittedName>
</protein>
<name>A0A0E3ZH93_9BACT</name>
<dbReference type="RefSeq" id="WP_046312067.1">
    <property type="nucleotide sequence ID" value="NZ_CBCSCY010000018.1"/>
</dbReference>
<evidence type="ECO:0000313" key="2">
    <source>
        <dbReference type="Proteomes" id="UP000033109"/>
    </source>
</evidence>